<evidence type="ECO:0000313" key="7">
    <source>
        <dbReference type="RefSeq" id="XP_020099985.1"/>
    </source>
</evidence>
<dbReference type="GO" id="GO:0006952">
    <property type="term" value="P:defense response"/>
    <property type="evidence" value="ECO:0007669"/>
    <property type="project" value="UniProtKB-KW"/>
</dbReference>
<dbReference type="InterPro" id="IPR058922">
    <property type="entry name" value="WHD_DRP"/>
</dbReference>
<dbReference type="InterPro" id="IPR055414">
    <property type="entry name" value="LRR_R13L4/SHOC2-like"/>
</dbReference>
<evidence type="ECO:0000259" key="3">
    <source>
        <dbReference type="Pfam" id="PF23559"/>
    </source>
</evidence>
<dbReference type="InterPro" id="IPR032675">
    <property type="entry name" value="LRR_dom_sf"/>
</dbReference>
<accession>A0A6P5G3Z3</accession>
<dbReference type="Proteomes" id="UP000515123">
    <property type="component" value="Linkage group 12"/>
</dbReference>
<dbReference type="OrthoDB" id="1934998at2759"/>
<protein>
    <submittedName>
        <fullName evidence="6 7">Disease resistance RPP13-like protein 4 isoform X1</fullName>
    </submittedName>
</protein>
<keyword evidence="2" id="KW-0611">Plant defense</keyword>
<dbReference type="PANTHER" id="PTHR47186:SF54">
    <property type="entry name" value="DISEASE RESISTANCE RPP13-LIKE PROTEIN 4"/>
    <property type="match status" value="1"/>
</dbReference>
<dbReference type="InterPro" id="IPR036388">
    <property type="entry name" value="WH-like_DNA-bd_sf"/>
</dbReference>
<dbReference type="Pfam" id="PF23598">
    <property type="entry name" value="LRR_14"/>
    <property type="match status" value="1"/>
</dbReference>
<reference evidence="6 7" key="2">
    <citation type="submission" date="2025-04" db="UniProtKB">
        <authorList>
            <consortium name="RefSeq"/>
        </authorList>
    </citation>
    <scope>IDENTIFICATION</scope>
    <source>
        <tissue evidence="6 7">Leaf</tissue>
    </source>
</reference>
<evidence type="ECO:0000259" key="4">
    <source>
        <dbReference type="Pfam" id="PF23598"/>
    </source>
</evidence>
<evidence type="ECO:0000256" key="1">
    <source>
        <dbReference type="ARBA" id="ARBA00022737"/>
    </source>
</evidence>
<dbReference type="AlphaFoldDB" id="A0A6P5G3Z3"/>
<reference evidence="5" key="1">
    <citation type="journal article" date="2015" name="Nat. Genet.">
        <title>The pineapple genome and the evolution of CAM photosynthesis.</title>
        <authorList>
            <person name="Ming R."/>
            <person name="VanBuren R."/>
            <person name="Wai C.M."/>
            <person name="Tang H."/>
            <person name="Schatz M.C."/>
            <person name="Bowers J.E."/>
            <person name="Lyons E."/>
            <person name="Wang M.L."/>
            <person name="Chen J."/>
            <person name="Biggers E."/>
            <person name="Zhang J."/>
            <person name="Huang L."/>
            <person name="Zhang L."/>
            <person name="Miao W."/>
            <person name="Zhang J."/>
            <person name="Ye Z."/>
            <person name="Miao C."/>
            <person name="Lin Z."/>
            <person name="Wang H."/>
            <person name="Zhou H."/>
            <person name="Yim W.C."/>
            <person name="Priest H.D."/>
            <person name="Zheng C."/>
            <person name="Woodhouse M."/>
            <person name="Edger P.P."/>
            <person name="Guyot R."/>
            <person name="Guo H.B."/>
            <person name="Guo H."/>
            <person name="Zheng G."/>
            <person name="Singh R."/>
            <person name="Sharma A."/>
            <person name="Min X."/>
            <person name="Zheng Y."/>
            <person name="Lee H."/>
            <person name="Gurtowski J."/>
            <person name="Sedlazeck F.J."/>
            <person name="Harkess A."/>
            <person name="McKain M.R."/>
            <person name="Liao Z."/>
            <person name="Fang J."/>
            <person name="Liu J."/>
            <person name="Zhang X."/>
            <person name="Zhang Q."/>
            <person name="Hu W."/>
            <person name="Qin Y."/>
            <person name="Wang K."/>
            <person name="Chen L.Y."/>
            <person name="Shirley N."/>
            <person name="Lin Y.R."/>
            <person name="Liu L.Y."/>
            <person name="Hernandez A.G."/>
            <person name="Wright C.L."/>
            <person name="Bulone V."/>
            <person name="Tuskan G.A."/>
            <person name="Heath K."/>
            <person name="Zee F."/>
            <person name="Moore P.H."/>
            <person name="Sunkar R."/>
            <person name="Leebens-Mack J.H."/>
            <person name="Mockler T."/>
            <person name="Bennetzen J.L."/>
            <person name="Freeling M."/>
            <person name="Sankoff D."/>
            <person name="Paterson A.H."/>
            <person name="Zhu X."/>
            <person name="Yang X."/>
            <person name="Smith J.A."/>
            <person name="Cushman J.C."/>
            <person name="Paull R.E."/>
            <person name="Yu Q."/>
        </authorList>
    </citation>
    <scope>NUCLEOTIDE SEQUENCE [LARGE SCALE GENOMIC DNA]</scope>
    <source>
        <strain evidence="5">cv. F153</strain>
    </source>
</reference>
<gene>
    <name evidence="6 7" type="primary">LOC109718256</name>
</gene>
<dbReference type="RefSeq" id="XP_020099985.1">
    <property type="nucleotide sequence ID" value="XM_020244396.1"/>
</dbReference>
<name>A0A6P5G3Z3_ANACO</name>
<keyword evidence="5" id="KW-1185">Reference proteome</keyword>
<proteinExistence type="predicted"/>
<evidence type="ECO:0000313" key="6">
    <source>
        <dbReference type="RefSeq" id="XP_020099984.1"/>
    </source>
</evidence>
<dbReference type="RefSeq" id="XP_020099984.1">
    <property type="nucleotide sequence ID" value="XM_020244395.1"/>
</dbReference>
<sequence>MEAESVAGEELSHLSTCNGVVNGKENVLETAKDHVLKENNDFGMKNMFEKIVRDIHDIKDVLLERRGAERDLMYDFGAVARHVDNMFDGVTNHPKTELQNIEQYITFIKEILIPQSELSPVIATSSVETSGSSRHSTFEVGEASNTAHLYSAKNYAQQSTAMTFSEETISMLDPQLRHCMFCLAVFPENSVVKKRLLIYWWISLGLVESTHGRTAEENGEIILMELINTGLVIPIYREHNRVVDRCRLQSQIRELTISAAEENQFLSMNPEGHAGSTFRGNQEDGTLLVFSTTIAQNEVWTLFNIDRKYLKFEESSYPRLRNMAVMQIGRWRCLERHHIEVENKLRHHIEAENTEFFKGLGTELKYLSLQGISRITQLPDSIGNLTNLIILDLRACHNLEELPVKLTLLKKLTHLDVSKCYLLDHMPKGLSSLTNLQVLKGFVIGNTRSKDPCRLGDLSRLMKLRKLSINIGRESMITEGDFDKLKEFTALRSLTITWGVHDTEHDSLTLQLSTPEKLEKLDIRCFPRAEPPTWLNPMALGSLKRLYIRGGKLSHLGDNIWDVKVLRLKFLKDFSIEWSQLLRIFPRRLRLEYSNCPKLTSFPRTDDGIWVT</sequence>
<dbReference type="SUPFAM" id="SSF52047">
    <property type="entry name" value="RNI-like"/>
    <property type="match status" value="1"/>
</dbReference>
<dbReference type="PANTHER" id="PTHR47186">
    <property type="entry name" value="LEUCINE-RICH REPEAT-CONTAINING PROTEIN 57"/>
    <property type="match status" value="1"/>
</dbReference>
<dbReference type="GeneID" id="109718256"/>
<organism evidence="7">
    <name type="scientific">Ananas comosus</name>
    <name type="common">Pineapple</name>
    <name type="synonym">Ananas ananas</name>
    <dbReference type="NCBI Taxonomy" id="4615"/>
    <lineage>
        <taxon>Eukaryota</taxon>
        <taxon>Viridiplantae</taxon>
        <taxon>Streptophyta</taxon>
        <taxon>Embryophyta</taxon>
        <taxon>Tracheophyta</taxon>
        <taxon>Spermatophyta</taxon>
        <taxon>Magnoliopsida</taxon>
        <taxon>Liliopsida</taxon>
        <taxon>Poales</taxon>
        <taxon>Bromeliaceae</taxon>
        <taxon>Bromelioideae</taxon>
        <taxon>Ananas</taxon>
    </lineage>
</organism>
<dbReference type="Pfam" id="PF23559">
    <property type="entry name" value="WHD_DRP"/>
    <property type="match status" value="1"/>
</dbReference>
<dbReference type="Gene3D" id="1.10.10.10">
    <property type="entry name" value="Winged helix-like DNA-binding domain superfamily/Winged helix DNA-binding domain"/>
    <property type="match status" value="1"/>
</dbReference>
<dbReference type="Gene3D" id="3.80.10.10">
    <property type="entry name" value="Ribonuclease Inhibitor"/>
    <property type="match status" value="1"/>
</dbReference>
<evidence type="ECO:0000313" key="5">
    <source>
        <dbReference type="Proteomes" id="UP000515123"/>
    </source>
</evidence>
<keyword evidence="1" id="KW-0677">Repeat</keyword>
<feature type="domain" description="Disease resistance protein winged helix" evidence="3">
    <location>
        <begin position="185"/>
        <end position="255"/>
    </location>
</feature>
<feature type="domain" description="Disease resistance R13L4/SHOC-2-like LRR" evidence="4">
    <location>
        <begin position="363"/>
        <end position="549"/>
    </location>
</feature>
<evidence type="ECO:0000256" key="2">
    <source>
        <dbReference type="ARBA" id="ARBA00022821"/>
    </source>
</evidence>